<feature type="compositionally biased region" description="Polar residues" evidence="1">
    <location>
        <begin position="215"/>
        <end position="233"/>
    </location>
</feature>
<feature type="region of interest" description="Disordered" evidence="1">
    <location>
        <begin position="45"/>
        <end position="66"/>
    </location>
</feature>
<feature type="region of interest" description="Disordered" evidence="1">
    <location>
        <begin position="146"/>
        <end position="233"/>
    </location>
</feature>
<sequence>MAGTLIPTGANTPSNTSQRAREVFLQGAPGASEGVVTPHGDRTAQLAARSPKKNSNRQTSPASSDIVIAIDPPGLESSRHNPAISTQIAIRGIAQHARTLLDDKIKTAEAFCRAFDTTAAQFAKGPSAQLAQDIARELTRICTDLVTGQAPEEQRQPTKQPKPRATNTTFAETLEKAQPAPLKQGRQDSNVRQELREHQGQQERGRTRNPRTAAPPNQQQQRPTKVNNDNAKSNDTRIFIRLHDRAPANSVEPYAIRDQLTRLLRLRAGDIPQATRTKTGWAIRPVDPTVRRQILENKATICSAMGATEIEEPTKWFTYVIADVPRLVTILAMDERGSQRVSTEDLIPGEVQEQSQELPISIRTSRHEKPNEHAATTTLLVSFLKKPAKRFQLFGVSRFARLIEKQAPIPQCEKCWDYHPTRRCHRKNRCKTCSKEAHMEEECETTQCINCLGPHAADDPKCPARPKRENNVLRRLTQNAKKEIRQSGEKLWRKANPKTPESSPPAPNPASSPIERHVQFVQTSHNQGEGSHGRSESPSKRRRLEQEENPSEC</sequence>
<dbReference type="Proteomes" id="UP000554235">
    <property type="component" value="Unassembled WGS sequence"/>
</dbReference>
<dbReference type="AlphaFoldDB" id="A0A8H4LNJ6"/>
<comment type="caution">
    <text evidence="2">The sequence shown here is derived from an EMBL/GenBank/DDBJ whole genome shotgun (WGS) entry which is preliminary data.</text>
</comment>
<evidence type="ECO:0000313" key="3">
    <source>
        <dbReference type="Proteomes" id="UP000554235"/>
    </source>
</evidence>
<name>A0A8H4LNJ6_9HYPO</name>
<protein>
    <submittedName>
        <fullName evidence="2">Ribonuclease H</fullName>
    </submittedName>
</protein>
<evidence type="ECO:0000313" key="2">
    <source>
        <dbReference type="EMBL" id="KAF4471946.1"/>
    </source>
</evidence>
<dbReference type="EMBL" id="JAADYS010000145">
    <property type="protein sequence ID" value="KAF4471946.1"/>
    <property type="molecule type" value="Genomic_DNA"/>
</dbReference>
<feature type="compositionally biased region" description="Polar residues" evidence="1">
    <location>
        <begin position="9"/>
        <end position="18"/>
    </location>
</feature>
<feature type="compositionally biased region" description="Basic and acidic residues" evidence="1">
    <location>
        <begin position="185"/>
        <end position="206"/>
    </location>
</feature>
<proteinExistence type="predicted"/>
<organism evidence="2 3">
    <name type="scientific">Fusarium albosuccineum</name>
    <dbReference type="NCBI Taxonomy" id="1237068"/>
    <lineage>
        <taxon>Eukaryota</taxon>
        <taxon>Fungi</taxon>
        <taxon>Dikarya</taxon>
        <taxon>Ascomycota</taxon>
        <taxon>Pezizomycotina</taxon>
        <taxon>Sordariomycetes</taxon>
        <taxon>Hypocreomycetidae</taxon>
        <taxon>Hypocreales</taxon>
        <taxon>Nectriaceae</taxon>
        <taxon>Fusarium</taxon>
        <taxon>Fusarium decemcellulare species complex</taxon>
    </lineage>
</organism>
<keyword evidence="3" id="KW-1185">Reference proteome</keyword>
<feature type="region of interest" description="Disordered" evidence="1">
    <location>
        <begin position="1"/>
        <end position="20"/>
    </location>
</feature>
<evidence type="ECO:0000256" key="1">
    <source>
        <dbReference type="SAM" id="MobiDB-lite"/>
    </source>
</evidence>
<feature type="compositionally biased region" description="Polar residues" evidence="1">
    <location>
        <begin position="520"/>
        <end position="529"/>
    </location>
</feature>
<feature type="region of interest" description="Disordered" evidence="1">
    <location>
        <begin position="481"/>
        <end position="553"/>
    </location>
</feature>
<feature type="compositionally biased region" description="Basic and acidic residues" evidence="1">
    <location>
        <begin position="481"/>
        <end position="492"/>
    </location>
</feature>
<reference evidence="2 3" key="1">
    <citation type="submission" date="2020-01" db="EMBL/GenBank/DDBJ databases">
        <title>Identification and distribution of gene clusters putatively required for synthesis of sphingolipid metabolism inhibitors in phylogenetically diverse species of the filamentous fungus Fusarium.</title>
        <authorList>
            <person name="Kim H.-S."/>
            <person name="Busman M."/>
            <person name="Brown D.W."/>
            <person name="Divon H."/>
            <person name="Uhlig S."/>
            <person name="Proctor R.H."/>
        </authorList>
    </citation>
    <scope>NUCLEOTIDE SEQUENCE [LARGE SCALE GENOMIC DNA]</scope>
    <source>
        <strain evidence="2 3">NRRL 20459</strain>
    </source>
</reference>
<gene>
    <name evidence="2" type="ORF">FALBO_1142</name>
</gene>
<accession>A0A8H4LNJ6</accession>
<dbReference type="OrthoDB" id="5104423at2759"/>